<name>A0A386KDM5_9CAUD</name>
<evidence type="ECO:0000313" key="3">
    <source>
        <dbReference type="Proteomes" id="UP000269940"/>
    </source>
</evidence>
<evidence type="ECO:0000259" key="1">
    <source>
        <dbReference type="Pfam" id="PF26096"/>
    </source>
</evidence>
<proteinExistence type="predicted"/>
<reference evidence="2 3" key="1">
    <citation type="submission" date="2018-08" db="EMBL/GenBank/DDBJ databases">
        <title>Complete genome sequence of five Acinetobacter baumannii phages from Abidjan, Cote d'Ivoire.</title>
        <authorList>
            <person name="Essoh C."/>
            <person name="Vernadet J.-P."/>
            <person name="Vergnaud G."/>
            <person name="Resch G."/>
            <person name="Pourcel C."/>
        </authorList>
    </citation>
    <scope>NUCLEOTIDE SEQUENCE [LARGE SCALE GENOMIC DNA]</scope>
</reference>
<accession>A0A386KDM5</accession>
<evidence type="ECO:0000313" key="2">
    <source>
        <dbReference type="EMBL" id="AYD82404.1"/>
    </source>
</evidence>
<dbReference type="InterPro" id="IPR058346">
    <property type="entry name" value="DUF8033"/>
</dbReference>
<dbReference type="Proteomes" id="UP000269940">
    <property type="component" value="Segment"/>
</dbReference>
<dbReference type="Pfam" id="PF26096">
    <property type="entry name" value="DUF8033"/>
    <property type="match status" value="1"/>
</dbReference>
<sequence length="112" mass="12706">MLNMSNIKNVSNANIGTIESIDIENLYTNSGSKAPNQFNVFIYGQEGNIKVFKSYNSIIAVRCNGETYLDQGKWDYSPTTLRYLKQWLGTQDSKAEIVKKIDDGIYKLVELN</sequence>
<gene>
    <name evidence="2" type="ORF">Aci05_159</name>
</gene>
<organism evidence="2 3">
    <name type="scientific">Acinetobacter phage vB_AbaM_B09_Aci05</name>
    <dbReference type="NCBI Taxonomy" id="2315458"/>
    <lineage>
        <taxon>Viruses</taxon>
        <taxon>Duplodnaviria</taxon>
        <taxon>Heunggongvirae</taxon>
        <taxon>Uroviricota</taxon>
        <taxon>Caudoviricetes</taxon>
        <taxon>Saclayvirus</taxon>
        <taxon>Saclayvirus Aci05</taxon>
    </lineage>
</organism>
<protein>
    <recommendedName>
        <fullName evidence="1">DUF8033 domain-containing protein</fullName>
    </recommendedName>
</protein>
<keyword evidence="3" id="KW-1185">Reference proteome</keyword>
<dbReference type="EMBL" id="MH746814">
    <property type="protein sequence ID" value="AYD82404.1"/>
    <property type="molecule type" value="Genomic_DNA"/>
</dbReference>
<feature type="domain" description="DUF8033" evidence="1">
    <location>
        <begin position="22"/>
        <end position="100"/>
    </location>
</feature>